<dbReference type="AlphaFoldDB" id="A0A371CKW2"/>
<gene>
    <name evidence="1" type="ORF">OH76DRAFT_1412548</name>
</gene>
<accession>A0A371CKW2</accession>
<feature type="non-terminal residue" evidence="1">
    <location>
        <position position="1"/>
    </location>
</feature>
<organism evidence="1 2">
    <name type="scientific">Lentinus brumalis</name>
    <dbReference type="NCBI Taxonomy" id="2498619"/>
    <lineage>
        <taxon>Eukaryota</taxon>
        <taxon>Fungi</taxon>
        <taxon>Dikarya</taxon>
        <taxon>Basidiomycota</taxon>
        <taxon>Agaricomycotina</taxon>
        <taxon>Agaricomycetes</taxon>
        <taxon>Polyporales</taxon>
        <taxon>Polyporaceae</taxon>
        <taxon>Lentinus</taxon>
    </lineage>
</organism>
<protein>
    <submittedName>
        <fullName evidence="1">Uncharacterized protein</fullName>
    </submittedName>
</protein>
<evidence type="ECO:0000313" key="2">
    <source>
        <dbReference type="Proteomes" id="UP000256964"/>
    </source>
</evidence>
<proteinExistence type="predicted"/>
<evidence type="ECO:0000313" key="1">
    <source>
        <dbReference type="EMBL" id="RDX40932.1"/>
    </source>
</evidence>
<dbReference type="Proteomes" id="UP000256964">
    <property type="component" value="Unassembled WGS sequence"/>
</dbReference>
<name>A0A371CKW2_9APHY</name>
<dbReference type="EMBL" id="KZ857530">
    <property type="protein sequence ID" value="RDX40932.1"/>
    <property type="molecule type" value="Genomic_DNA"/>
</dbReference>
<keyword evidence="2" id="KW-1185">Reference proteome</keyword>
<reference evidence="1 2" key="1">
    <citation type="journal article" date="2018" name="Biotechnol. Biofuels">
        <title>Integrative visual omics of the white-rot fungus Polyporus brumalis exposes the biotechnological potential of its oxidative enzymes for delignifying raw plant biomass.</title>
        <authorList>
            <person name="Miyauchi S."/>
            <person name="Rancon A."/>
            <person name="Drula E."/>
            <person name="Hage H."/>
            <person name="Chaduli D."/>
            <person name="Favel A."/>
            <person name="Grisel S."/>
            <person name="Henrissat B."/>
            <person name="Herpoel-Gimbert I."/>
            <person name="Ruiz-Duenas F.J."/>
            <person name="Chevret D."/>
            <person name="Hainaut M."/>
            <person name="Lin J."/>
            <person name="Wang M."/>
            <person name="Pangilinan J."/>
            <person name="Lipzen A."/>
            <person name="Lesage-Meessen L."/>
            <person name="Navarro D."/>
            <person name="Riley R."/>
            <person name="Grigoriev I.V."/>
            <person name="Zhou S."/>
            <person name="Raouche S."/>
            <person name="Rosso M.N."/>
        </authorList>
    </citation>
    <scope>NUCLEOTIDE SEQUENCE [LARGE SCALE GENOMIC DNA]</scope>
    <source>
        <strain evidence="1 2">BRFM 1820</strain>
    </source>
</reference>
<sequence length="76" mass="8331">MTGPNTAMRVVARVNKLVLVHFSSLLTSSSRTSIGNRAHPSWPPLLSWSLTSSSQPVTAISMPRSRLQDWRTAGKL</sequence>